<evidence type="ECO:0000313" key="7">
    <source>
        <dbReference type="EMBL" id="RYC12013.1"/>
    </source>
</evidence>
<dbReference type="GO" id="GO:0005886">
    <property type="term" value="C:plasma membrane"/>
    <property type="evidence" value="ECO:0007669"/>
    <property type="project" value="UniProtKB-SubCell"/>
</dbReference>
<feature type="transmembrane region" description="Helical" evidence="6">
    <location>
        <begin position="113"/>
        <end position="134"/>
    </location>
</feature>
<organism evidence="7 8">
    <name type="scientific">Ciceribacter ferrooxidans</name>
    <dbReference type="NCBI Taxonomy" id="2509717"/>
    <lineage>
        <taxon>Bacteria</taxon>
        <taxon>Pseudomonadati</taxon>
        <taxon>Pseudomonadota</taxon>
        <taxon>Alphaproteobacteria</taxon>
        <taxon>Hyphomicrobiales</taxon>
        <taxon>Rhizobiaceae</taxon>
        <taxon>Ciceribacter</taxon>
    </lineage>
</organism>
<feature type="transmembrane region" description="Helical" evidence="6">
    <location>
        <begin position="183"/>
        <end position="205"/>
    </location>
</feature>
<keyword evidence="2" id="KW-1003">Cell membrane</keyword>
<dbReference type="Proteomes" id="UP000291088">
    <property type="component" value="Unassembled WGS sequence"/>
</dbReference>
<feature type="transmembrane region" description="Helical" evidence="6">
    <location>
        <begin position="146"/>
        <end position="171"/>
    </location>
</feature>
<comment type="caution">
    <text evidence="7">The sequence shown here is derived from an EMBL/GenBank/DDBJ whole genome shotgun (WGS) entry which is preliminary data.</text>
</comment>
<dbReference type="GO" id="GO:0015171">
    <property type="term" value="F:amino acid transmembrane transporter activity"/>
    <property type="evidence" value="ECO:0007669"/>
    <property type="project" value="TreeGrafter"/>
</dbReference>
<gene>
    <name evidence="7" type="ORF">EUU22_13190</name>
</gene>
<dbReference type="EMBL" id="SDVB01000238">
    <property type="protein sequence ID" value="RYC12013.1"/>
    <property type="molecule type" value="Genomic_DNA"/>
</dbReference>
<name>A0A4Q2T291_9HYPH</name>
<evidence type="ECO:0000313" key="8">
    <source>
        <dbReference type="Proteomes" id="UP000291088"/>
    </source>
</evidence>
<feature type="transmembrane region" description="Helical" evidence="6">
    <location>
        <begin position="6"/>
        <end position="29"/>
    </location>
</feature>
<comment type="subcellular location">
    <subcellularLocation>
        <location evidence="1">Cell membrane</location>
        <topology evidence="1">Multi-pass membrane protein</topology>
    </subcellularLocation>
</comment>
<evidence type="ECO:0000256" key="3">
    <source>
        <dbReference type="ARBA" id="ARBA00022692"/>
    </source>
</evidence>
<keyword evidence="3 6" id="KW-0812">Transmembrane</keyword>
<dbReference type="PANTHER" id="PTHR30086:SF20">
    <property type="entry name" value="ARGININE EXPORTER PROTEIN ARGO-RELATED"/>
    <property type="match status" value="1"/>
</dbReference>
<sequence>MTYTENLWLFFLLILGIIIVPGMDMIYVLASSLSGGRRQGLTATGGMMTGGAVHTLYGTLGTGFLVAFAPRFFLPLLVLGAAYMIWVGFSLVRSSITVSSVEGVGRRSGWTTFRQAVTTCLLNPKAYIFVLAVYPQFLKPVYGPIWLQGLVFGVMTVLIQGLVYGAVALAGDRARSLLTNSPAITVWIGRGAGALLITAAAVTLWESLR</sequence>
<keyword evidence="5 6" id="KW-0472">Membrane</keyword>
<keyword evidence="4 6" id="KW-1133">Transmembrane helix</keyword>
<proteinExistence type="predicted"/>
<accession>A0A4Q2T291</accession>
<reference evidence="7 8" key="1">
    <citation type="submission" date="2019-01" db="EMBL/GenBank/DDBJ databases">
        <authorList>
            <person name="Deng T."/>
        </authorList>
    </citation>
    <scope>NUCLEOTIDE SEQUENCE [LARGE SCALE GENOMIC DNA]</scope>
    <source>
        <strain evidence="7 8">F8825</strain>
    </source>
</reference>
<dbReference type="RefSeq" id="WP_129332443.1">
    <property type="nucleotide sequence ID" value="NZ_SDVB01000238.1"/>
</dbReference>
<dbReference type="InterPro" id="IPR001123">
    <property type="entry name" value="LeuE-type"/>
</dbReference>
<evidence type="ECO:0000256" key="5">
    <source>
        <dbReference type="ARBA" id="ARBA00023136"/>
    </source>
</evidence>
<evidence type="ECO:0000256" key="2">
    <source>
        <dbReference type="ARBA" id="ARBA00022475"/>
    </source>
</evidence>
<dbReference type="PANTHER" id="PTHR30086">
    <property type="entry name" value="ARGININE EXPORTER PROTEIN ARGO"/>
    <property type="match status" value="1"/>
</dbReference>
<feature type="transmembrane region" description="Helical" evidence="6">
    <location>
        <begin position="41"/>
        <end position="60"/>
    </location>
</feature>
<evidence type="ECO:0000256" key="4">
    <source>
        <dbReference type="ARBA" id="ARBA00022989"/>
    </source>
</evidence>
<feature type="transmembrane region" description="Helical" evidence="6">
    <location>
        <begin position="72"/>
        <end position="92"/>
    </location>
</feature>
<evidence type="ECO:0000256" key="1">
    <source>
        <dbReference type="ARBA" id="ARBA00004651"/>
    </source>
</evidence>
<dbReference type="Pfam" id="PF01810">
    <property type="entry name" value="LysE"/>
    <property type="match status" value="1"/>
</dbReference>
<dbReference type="AlphaFoldDB" id="A0A4Q2T291"/>
<protein>
    <submittedName>
        <fullName evidence="7">LysE family translocator</fullName>
    </submittedName>
</protein>
<evidence type="ECO:0000256" key="6">
    <source>
        <dbReference type="SAM" id="Phobius"/>
    </source>
</evidence>
<keyword evidence="8" id="KW-1185">Reference proteome</keyword>
<dbReference type="OrthoDB" id="9807053at2"/>